<evidence type="ECO:0000313" key="2">
    <source>
        <dbReference type="Proteomes" id="UP000230066"/>
    </source>
</evidence>
<keyword evidence="2" id="KW-1185">Reference proteome</keyword>
<accession>A0A4E0RAF9</accession>
<protein>
    <submittedName>
        <fullName evidence="1">Uncharacterized protein</fullName>
    </submittedName>
</protein>
<proteinExistence type="predicted"/>
<organism evidence="1 2">
    <name type="scientific">Fasciola hepatica</name>
    <name type="common">Liver fluke</name>
    <dbReference type="NCBI Taxonomy" id="6192"/>
    <lineage>
        <taxon>Eukaryota</taxon>
        <taxon>Metazoa</taxon>
        <taxon>Spiralia</taxon>
        <taxon>Lophotrochozoa</taxon>
        <taxon>Platyhelminthes</taxon>
        <taxon>Trematoda</taxon>
        <taxon>Digenea</taxon>
        <taxon>Plagiorchiida</taxon>
        <taxon>Echinostomata</taxon>
        <taxon>Echinostomatoidea</taxon>
        <taxon>Fasciolidae</taxon>
        <taxon>Fasciola</taxon>
    </lineage>
</organism>
<sequence length="105" mass="11648">MCDFEFRTPDAHLDKSFNISPGNIYAKHVLYRIQLRHFGCVVRTNLKCTVSNGAQLANATIGEIGSGMRCPNILIRPTLFSAERKMTNIDLGDLCATGDENSWVS</sequence>
<name>A0A4E0RAF9_FASHE</name>
<reference evidence="1" key="1">
    <citation type="submission" date="2019-03" db="EMBL/GenBank/DDBJ databases">
        <title>Improved annotation for the trematode Fasciola hepatica.</title>
        <authorList>
            <person name="Choi Y.-J."/>
            <person name="Martin J."/>
            <person name="Mitreva M."/>
        </authorList>
    </citation>
    <scope>NUCLEOTIDE SEQUENCE [LARGE SCALE GENOMIC DNA]</scope>
</reference>
<comment type="caution">
    <text evidence="1">The sequence shown here is derived from an EMBL/GenBank/DDBJ whole genome shotgun (WGS) entry which is preliminary data.</text>
</comment>
<evidence type="ECO:0000313" key="1">
    <source>
        <dbReference type="EMBL" id="THD19008.1"/>
    </source>
</evidence>
<gene>
    <name evidence="1" type="ORF">D915_010237</name>
</gene>
<dbReference type="EMBL" id="JXXN02007677">
    <property type="protein sequence ID" value="THD19008.1"/>
    <property type="molecule type" value="Genomic_DNA"/>
</dbReference>
<dbReference type="Proteomes" id="UP000230066">
    <property type="component" value="Unassembled WGS sequence"/>
</dbReference>
<dbReference type="AlphaFoldDB" id="A0A4E0RAF9"/>